<dbReference type="PANTHER" id="PTHR10815">
    <property type="entry name" value="METHYLATED-DNA--PROTEIN-CYSTEINE METHYLTRANSFERASE"/>
    <property type="match status" value="1"/>
</dbReference>
<keyword evidence="2 9" id="KW-0489">Methyltransferase</keyword>
<dbReference type="Proteomes" id="UP001225605">
    <property type="component" value="Unassembled WGS sequence"/>
</dbReference>
<dbReference type="NCBIfam" id="TIGR00589">
    <property type="entry name" value="ogt"/>
    <property type="match status" value="1"/>
</dbReference>
<gene>
    <name evidence="9" type="ORF">CKY47_12240</name>
</gene>
<evidence type="ECO:0000256" key="3">
    <source>
        <dbReference type="ARBA" id="ARBA00022679"/>
    </source>
</evidence>
<feature type="compositionally biased region" description="Low complexity" evidence="7">
    <location>
        <begin position="1"/>
        <end position="18"/>
    </location>
</feature>
<keyword evidence="3" id="KW-0808">Transferase</keyword>
<evidence type="ECO:0000256" key="2">
    <source>
        <dbReference type="ARBA" id="ARBA00022603"/>
    </source>
</evidence>
<evidence type="ECO:0000256" key="5">
    <source>
        <dbReference type="ARBA" id="ARBA00023204"/>
    </source>
</evidence>
<dbReference type="InterPro" id="IPR036217">
    <property type="entry name" value="MethylDNA_cys_MeTrfase_DNAb"/>
</dbReference>
<accession>A0ABU0WZG5</accession>
<keyword evidence="10" id="KW-1185">Reference proteome</keyword>
<feature type="domain" description="Methylated-DNA-[protein]-cysteine S-methyltransferase DNA binding" evidence="8">
    <location>
        <begin position="101"/>
        <end position="178"/>
    </location>
</feature>
<keyword evidence="5" id="KW-0234">DNA repair</keyword>
<evidence type="ECO:0000259" key="8">
    <source>
        <dbReference type="Pfam" id="PF01035"/>
    </source>
</evidence>
<keyword evidence="4" id="KW-0227">DNA damage</keyword>
<comment type="catalytic activity">
    <reaction evidence="6">
        <text>a 6-O-methyl-2'-deoxyguanosine in DNA + L-cysteinyl-[protein] = S-methyl-L-cysteinyl-[protein] + a 2'-deoxyguanosine in DNA</text>
        <dbReference type="Rhea" id="RHEA:24000"/>
        <dbReference type="Rhea" id="RHEA-COMP:10131"/>
        <dbReference type="Rhea" id="RHEA-COMP:10132"/>
        <dbReference type="Rhea" id="RHEA-COMP:11367"/>
        <dbReference type="Rhea" id="RHEA-COMP:11368"/>
        <dbReference type="ChEBI" id="CHEBI:29950"/>
        <dbReference type="ChEBI" id="CHEBI:82612"/>
        <dbReference type="ChEBI" id="CHEBI:85445"/>
        <dbReference type="ChEBI" id="CHEBI:85448"/>
        <dbReference type="EC" id="2.1.1.63"/>
    </reaction>
</comment>
<reference evidence="9 10" key="1">
    <citation type="submission" date="2017-06" db="EMBL/GenBank/DDBJ databases">
        <title>Cultured bacterium strain Saccharothrix yanglingensis Hhs.015.</title>
        <authorList>
            <person name="Xia Y."/>
        </authorList>
    </citation>
    <scope>NUCLEOTIDE SEQUENCE [LARGE SCALE GENOMIC DNA]</scope>
    <source>
        <strain evidence="9 10">Hhs.015</strain>
    </source>
</reference>
<dbReference type="PANTHER" id="PTHR10815:SF13">
    <property type="entry name" value="METHYLATED-DNA--PROTEIN-CYSTEINE METHYLTRANSFERASE"/>
    <property type="match status" value="1"/>
</dbReference>
<evidence type="ECO:0000313" key="10">
    <source>
        <dbReference type="Proteomes" id="UP001225605"/>
    </source>
</evidence>
<evidence type="ECO:0000256" key="6">
    <source>
        <dbReference type="ARBA" id="ARBA00049348"/>
    </source>
</evidence>
<evidence type="ECO:0000256" key="4">
    <source>
        <dbReference type="ARBA" id="ARBA00022763"/>
    </source>
</evidence>
<sequence length="181" mass="18545">MTTARTTAARTGATRTTAHVSATDTPIGPFTAVVAADGAVLASGWTTDVAELLSKVAPRLRPANLVERPDLGAVTRAVRAYHDGDLAVIDDVPVRQEGGAFTAGAWRALRTVPAGEPISYAGFALLAGRPSAVRAAAGACAKNPATLFVPCHRVVAANGPGGFRWGAEVKGWLLAHEARAA</sequence>
<dbReference type="InterPro" id="IPR036388">
    <property type="entry name" value="WH-like_DNA-bd_sf"/>
</dbReference>
<dbReference type="RefSeq" id="WP_306745874.1">
    <property type="nucleotide sequence ID" value="NZ_NSDM01000004.1"/>
</dbReference>
<dbReference type="GO" id="GO:0032259">
    <property type="term" value="P:methylation"/>
    <property type="evidence" value="ECO:0007669"/>
    <property type="project" value="UniProtKB-KW"/>
</dbReference>
<proteinExistence type="predicted"/>
<dbReference type="PROSITE" id="PS00374">
    <property type="entry name" value="MGMT"/>
    <property type="match status" value="1"/>
</dbReference>
<dbReference type="GO" id="GO:0008168">
    <property type="term" value="F:methyltransferase activity"/>
    <property type="evidence" value="ECO:0007669"/>
    <property type="project" value="UniProtKB-KW"/>
</dbReference>
<evidence type="ECO:0000256" key="1">
    <source>
        <dbReference type="ARBA" id="ARBA00001286"/>
    </source>
</evidence>
<dbReference type="InterPro" id="IPR001497">
    <property type="entry name" value="MethylDNA_cys_MeTrfase_AS"/>
</dbReference>
<dbReference type="Gene3D" id="1.10.10.10">
    <property type="entry name" value="Winged helix-like DNA-binding domain superfamily/Winged helix DNA-binding domain"/>
    <property type="match status" value="1"/>
</dbReference>
<comment type="caution">
    <text evidence="9">The sequence shown here is derived from an EMBL/GenBank/DDBJ whole genome shotgun (WGS) entry which is preliminary data.</text>
</comment>
<protein>
    <submittedName>
        <fullName evidence="9">Methylated-DNA--protein-cysteine methyltransferase</fullName>
    </submittedName>
</protein>
<organism evidence="9 10">
    <name type="scientific">Saccharothrix yanglingensis</name>
    <dbReference type="NCBI Taxonomy" id="659496"/>
    <lineage>
        <taxon>Bacteria</taxon>
        <taxon>Bacillati</taxon>
        <taxon>Actinomycetota</taxon>
        <taxon>Actinomycetes</taxon>
        <taxon>Pseudonocardiales</taxon>
        <taxon>Pseudonocardiaceae</taxon>
        <taxon>Saccharothrix</taxon>
    </lineage>
</organism>
<feature type="region of interest" description="Disordered" evidence="7">
    <location>
        <begin position="1"/>
        <end position="22"/>
    </location>
</feature>
<comment type="catalytic activity">
    <reaction evidence="1">
        <text>a 4-O-methyl-thymidine in DNA + L-cysteinyl-[protein] = a thymidine in DNA + S-methyl-L-cysteinyl-[protein]</text>
        <dbReference type="Rhea" id="RHEA:53428"/>
        <dbReference type="Rhea" id="RHEA-COMP:10131"/>
        <dbReference type="Rhea" id="RHEA-COMP:10132"/>
        <dbReference type="Rhea" id="RHEA-COMP:13555"/>
        <dbReference type="Rhea" id="RHEA-COMP:13556"/>
        <dbReference type="ChEBI" id="CHEBI:29950"/>
        <dbReference type="ChEBI" id="CHEBI:82612"/>
        <dbReference type="ChEBI" id="CHEBI:137386"/>
        <dbReference type="ChEBI" id="CHEBI:137387"/>
        <dbReference type="EC" id="2.1.1.63"/>
    </reaction>
</comment>
<evidence type="ECO:0000256" key="7">
    <source>
        <dbReference type="SAM" id="MobiDB-lite"/>
    </source>
</evidence>
<dbReference type="InterPro" id="IPR014048">
    <property type="entry name" value="MethylDNA_cys_MeTrfase_DNA-bd"/>
</dbReference>
<dbReference type="Pfam" id="PF01035">
    <property type="entry name" value="DNA_binding_1"/>
    <property type="match status" value="1"/>
</dbReference>
<name>A0ABU0WZG5_9PSEU</name>
<evidence type="ECO:0000313" key="9">
    <source>
        <dbReference type="EMBL" id="MDQ2584732.1"/>
    </source>
</evidence>
<dbReference type="EMBL" id="NSDM01000004">
    <property type="protein sequence ID" value="MDQ2584732.1"/>
    <property type="molecule type" value="Genomic_DNA"/>
</dbReference>
<dbReference type="SUPFAM" id="SSF46767">
    <property type="entry name" value="Methylated DNA-protein cysteine methyltransferase, C-terminal domain"/>
    <property type="match status" value="1"/>
</dbReference>
<dbReference type="CDD" id="cd06445">
    <property type="entry name" value="ATase"/>
    <property type="match status" value="1"/>
</dbReference>